<proteinExistence type="predicted"/>
<dbReference type="EMBL" id="JBCLYO010000004">
    <property type="protein sequence ID" value="KAL0090272.1"/>
    <property type="molecule type" value="Genomic_DNA"/>
</dbReference>
<accession>A0ABR3B562</accession>
<evidence type="ECO:0000313" key="2">
    <source>
        <dbReference type="EMBL" id="KAL0090272.1"/>
    </source>
</evidence>
<keyword evidence="3" id="KW-1185">Reference proteome</keyword>
<feature type="region of interest" description="Disordered" evidence="1">
    <location>
        <begin position="1"/>
        <end position="46"/>
    </location>
</feature>
<evidence type="ECO:0008006" key="4">
    <source>
        <dbReference type="Google" id="ProtNLM"/>
    </source>
</evidence>
<dbReference type="Pfam" id="PF10310">
    <property type="entry name" value="DUF5427"/>
    <property type="match status" value="1"/>
</dbReference>
<protein>
    <recommendedName>
        <fullName evidence="4">Phosphoprotein</fullName>
    </recommendedName>
</protein>
<gene>
    <name evidence="2" type="ORF">J3Q64DRAFT_1403988</name>
</gene>
<feature type="region of interest" description="Disordered" evidence="1">
    <location>
        <begin position="59"/>
        <end position="100"/>
    </location>
</feature>
<dbReference type="PANTHER" id="PTHR28265:SF1">
    <property type="entry name" value="MAINTENANCE OF TELOMERE CAPPING PROTEIN 1"/>
    <property type="match status" value="1"/>
</dbReference>
<comment type="caution">
    <text evidence="2">The sequence shown here is derived from an EMBL/GenBank/DDBJ whole genome shotgun (WGS) entry which is preliminary data.</text>
</comment>
<organism evidence="2 3">
    <name type="scientific">Phycomyces blakesleeanus</name>
    <dbReference type="NCBI Taxonomy" id="4837"/>
    <lineage>
        <taxon>Eukaryota</taxon>
        <taxon>Fungi</taxon>
        <taxon>Fungi incertae sedis</taxon>
        <taxon>Mucoromycota</taxon>
        <taxon>Mucoromycotina</taxon>
        <taxon>Mucoromycetes</taxon>
        <taxon>Mucorales</taxon>
        <taxon>Phycomycetaceae</taxon>
        <taxon>Phycomyces</taxon>
    </lineage>
</organism>
<feature type="compositionally biased region" description="Polar residues" evidence="1">
    <location>
        <begin position="1"/>
        <end position="18"/>
    </location>
</feature>
<sequence>MSNPNPTSATTGGSNSLSEAEKFLESLDLPESGNNEHTASGTADSTDIMSFLDEIAKYPSESSTIPQKEYAKSSSDATQNSQISITEPASAPTPVSDKQVPTDGWMSWGNSLWTQASAAVKTTTEQINQTIANESAAKLLEDRMKHLQGLVNKENIEKLGTGLRNLTVQSMNTFLETVAPPISEHELVEVWLSHDMNGYEGMESLVYRSFARVMENTETGQVVVRKGGNKGESNKSTGNVANDLNMCEGALEGTKLAKANIDNLIKLHYTAPEEKTDYIPQQGAVPVINCPVFMAIQPTRLTTSSLRHILSQYP</sequence>
<name>A0ABR3B562_PHYBL</name>
<dbReference type="PANTHER" id="PTHR28265">
    <property type="entry name" value="MAINTENANCE OF TELOMERE CAPPING PROTEIN 1"/>
    <property type="match status" value="1"/>
</dbReference>
<feature type="compositionally biased region" description="Polar residues" evidence="1">
    <location>
        <begin position="32"/>
        <end position="46"/>
    </location>
</feature>
<evidence type="ECO:0000313" key="3">
    <source>
        <dbReference type="Proteomes" id="UP001448207"/>
    </source>
</evidence>
<feature type="compositionally biased region" description="Polar residues" evidence="1">
    <location>
        <begin position="60"/>
        <end position="87"/>
    </location>
</feature>
<evidence type="ECO:0000256" key="1">
    <source>
        <dbReference type="SAM" id="MobiDB-lite"/>
    </source>
</evidence>
<dbReference type="InterPro" id="IPR018814">
    <property type="entry name" value="DUF5427"/>
</dbReference>
<reference evidence="2 3" key="1">
    <citation type="submission" date="2024-04" db="EMBL/GenBank/DDBJ databases">
        <title>Symmetric and asymmetric DNA N6-adenine methylation regulates different biological responses in Mucorales.</title>
        <authorList>
            <consortium name="Lawrence Berkeley National Laboratory"/>
            <person name="Lax C."/>
            <person name="Mondo S.J."/>
            <person name="Osorio-Concepcion M."/>
            <person name="Muszewska A."/>
            <person name="Corrochano-Luque M."/>
            <person name="Gutierrez G."/>
            <person name="Riley R."/>
            <person name="Lipzen A."/>
            <person name="Guo J."/>
            <person name="Hundley H."/>
            <person name="Amirebrahimi M."/>
            <person name="Ng V."/>
            <person name="Lorenzo-Gutierrez D."/>
            <person name="Binder U."/>
            <person name="Yang J."/>
            <person name="Song Y."/>
            <person name="Canovas D."/>
            <person name="Navarro E."/>
            <person name="Freitag M."/>
            <person name="Gabaldon T."/>
            <person name="Grigoriev I.V."/>
            <person name="Corrochano L.M."/>
            <person name="Nicolas F.E."/>
            <person name="Garre V."/>
        </authorList>
    </citation>
    <scope>NUCLEOTIDE SEQUENCE [LARGE SCALE GENOMIC DNA]</scope>
    <source>
        <strain evidence="2 3">L51</strain>
    </source>
</reference>
<dbReference type="Proteomes" id="UP001448207">
    <property type="component" value="Unassembled WGS sequence"/>
</dbReference>